<keyword evidence="6" id="KW-1185">Reference proteome</keyword>
<keyword evidence="1 5" id="KW-0436">Ligase</keyword>
<dbReference type="InterPro" id="IPR003142">
    <property type="entry name" value="BPL_C"/>
</dbReference>
<dbReference type="CDD" id="cd16442">
    <property type="entry name" value="BPL"/>
    <property type="match status" value="1"/>
</dbReference>
<dbReference type="PANTHER" id="PTHR12835:SF5">
    <property type="entry name" value="BIOTIN--PROTEIN LIGASE"/>
    <property type="match status" value="1"/>
</dbReference>
<sequence>MTLDPDSADLVSLRAPLDVSVLRDALVGDHGTGFYTRLDVVDETGSTNADLLAEGDSGADRVVLLAEFQKGGRGRHSRTWTGVPRAQVIVSVRLRLPGVPLADLGWLPLLTGIATVDAVRSVSGVQAELKWPNDILVDGRKVCGILVEVATTAPEPVVVVGVGLNTTLTEADLPVPNATSLLLAGARDLDRTRLAQALLSALADRVEQWQRNAWDPAALAADYRERCGTIGQRVRAVLPGDTELHGVAEDIDEQGRIVIRPDGAGEPVAVAAGDITHLRPV</sequence>
<protein>
    <recommendedName>
        <fullName evidence="3">biotin--[biotin carboxyl-carrier protein] ligase</fullName>
        <ecNumber evidence="3">6.3.4.15</ecNumber>
    </recommendedName>
</protein>
<dbReference type="EMBL" id="JAUZMZ010000044">
    <property type="protein sequence ID" value="MEE2032459.1"/>
    <property type="molecule type" value="Genomic_DNA"/>
</dbReference>
<evidence type="ECO:0000313" key="5">
    <source>
        <dbReference type="EMBL" id="MEE2032459.1"/>
    </source>
</evidence>
<reference evidence="5 6" key="1">
    <citation type="submission" date="2023-08" db="EMBL/GenBank/DDBJ databases">
        <authorList>
            <person name="Girao M."/>
            <person name="Carvalho M.F."/>
        </authorList>
    </citation>
    <scope>NUCLEOTIDE SEQUENCE [LARGE SCALE GENOMIC DNA]</scope>
    <source>
        <strain evidence="5 6">CC-R104</strain>
    </source>
</reference>
<evidence type="ECO:0000256" key="1">
    <source>
        <dbReference type="ARBA" id="ARBA00022598"/>
    </source>
</evidence>
<comment type="caution">
    <text evidence="5">The sequence shown here is derived from an EMBL/GenBank/DDBJ whole genome shotgun (WGS) entry which is preliminary data.</text>
</comment>
<dbReference type="EC" id="6.3.4.15" evidence="3"/>
<dbReference type="Proteomes" id="UP001331936">
    <property type="component" value="Unassembled WGS sequence"/>
</dbReference>
<dbReference type="NCBIfam" id="TIGR00121">
    <property type="entry name" value="birA_ligase"/>
    <property type="match status" value="1"/>
</dbReference>
<dbReference type="Gene3D" id="2.30.30.100">
    <property type="match status" value="1"/>
</dbReference>
<dbReference type="InterPro" id="IPR004143">
    <property type="entry name" value="BPL_LPL_catalytic"/>
</dbReference>
<dbReference type="InterPro" id="IPR045864">
    <property type="entry name" value="aa-tRNA-synth_II/BPL/LPL"/>
</dbReference>
<keyword evidence="2" id="KW-0092">Biotin</keyword>
<dbReference type="GO" id="GO:0004077">
    <property type="term" value="F:biotin--[biotin carboxyl-carrier protein] ligase activity"/>
    <property type="evidence" value="ECO:0007669"/>
    <property type="project" value="UniProtKB-EC"/>
</dbReference>
<accession>A0ABU7JSJ0</accession>
<feature type="domain" description="BPL/LPL catalytic" evidence="4">
    <location>
        <begin position="20"/>
        <end position="210"/>
    </location>
</feature>
<name>A0ABU7JSJ0_9NOCA</name>
<gene>
    <name evidence="5" type="ORF">Q8814_10110</name>
</gene>
<dbReference type="Gene3D" id="3.30.930.10">
    <property type="entry name" value="Bira Bifunctional Protein, Domain 2"/>
    <property type="match status" value="1"/>
</dbReference>
<evidence type="ECO:0000256" key="3">
    <source>
        <dbReference type="ARBA" id="ARBA00024227"/>
    </source>
</evidence>
<dbReference type="Pfam" id="PF03099">
    <property type="entry name" value="BPL_LplA_LipB"/>
    <property type="match status" value="1"/>
</dbReference>
<evidence type="ECO:0000259" key="4">
    <source>
        <dbReference type="PROSITE" id="PS51733"/>
    </source>
</evidence>
<dbReference type="PANTHER" id="PTHR12835">
    <property type="entry name" value="BIOTIN PROTEIN LIGASE"/>
    <property type="match status" value="1"/>
</dbReference>
<organism evidence="5 6">
    <name type="scientific">Rhodococcus chondri</name>
    <dbReference type="NCBI Taxonomy" id="3065941"/>
    <lineage>
        <taxon>Bacteria</taxon>
        <taxon>Bacillati</taxon>
        <taxon>Actinomycetota</taxon>
        <taxon>Actinomycetes</taxon>
        <taxon>Mycobacteriales</taxon>
        <taxon>Nocardiaceae</taxon>
        <taxon>Rhodococcus</taxon>
    </lineage>
</organism>
<dbReference type="SUPFAM" id="SSF55681">
    <property type="entry name" value="Class II aaRS and biotin synthetases"/>
    <property type="match status" value="1"/>
</dbReference>
<dbReference type="PROSITE" id="PS51733">
    <property type="entry name" value="BPL_LPL_CATALYTIC"/>
    <property type="match status" value="1"/>
</dbReference>
<dbReference type="RefSeq" id="WP_330151876.1">
    <property type="nucleotide sequence ID" value="NZ_JAUZMZ010000044.1"/>
</dbReference>
<dbReference type="Pfam" id="PF02237">
    <property type="entry name" value="BPL_C"/>
    <property type="match status" value="1"/>
</dbReference>
<dbReference type="InterPro" id="IPR004408">
    <property type="entry name" value="Biotin_CoA_COase_ligase"/>
</dbReference>
<evidence type="ECO:0000313" key="6">
    <source>
        <dbReference type="Proteomes" id="UP001331936"/>
    </source>
</evidence>
<evidence type="ECO:0000256" key="2">
    <source>
        <dbReference type="ARBA" id="ARBA00023267"/>
    </source>
</evidence>
<proteinExistence type="predicted"/>